<evidence type="ECO:0000256" key="9">
    <source>
        <dbReference type="ARBA" id="ARBA00044770"/>
    </source>
</evidence>
<accession>A0A4Q9W938</accession>
<dbReference type="InterPro" id="IPR036950">
    <property type="entry name" value="PBP_transglycosylase"/>
</dbReference>
<dbReference type="PANTHER" id="PTHR32282">
    <property type="entry name" value="BINDING PROTEIN TRANSPEPTIDASE, PUTATIVE-RELATED"/>
    <property type="match status" value="1"/>
</dbReference>
<keyword evidence="5" id="KW-0133">Cell shape</keyword>
<dbReference type="AlphaFoldDB" id="A0A4Q9W938"/>
<name>A0A4Q9W938_STALU</name>
<evidence type="ECO:0000256" key="3">
    <source>
        <dbReference type="ARBA" id="ARBA00022676"/>
    </source>
</evidence>
<dbReference type="GO" id="GO:0008360">
    <property type="term" value="P:regulation of cell shape"/>
    <property type="evidence" value="ECO:0007669"/>
    <property type="project" value="UniProtKB-KW"/>
</dbReference>
<keyword evidence="8" id="KW-0961">Cell wall biogenesis/degradation</keyword>
<evidence type="ECO:0000256" key="4">
    <source>
        <dbReference type="ARBA" id="ARBA00022679"/>
    </source>
</evidence>
<dbReference type="Proteomes" id="UP000293637">
    <property type="component" value="Unassembled WGS sequence"/>
</dbReference>
<organism evidence="13 14">
    <name type="scientific">Staphylococcus lugdunensis</name>
    <dbReference type="NCBI Taxonomy" id="28035"/>
    <lineage>
        <taxon>Bacteria</taxon>
        <taxon>Bacillati</taxon>
        <taxon>Bacillota</taxon>
        <taxon>Bacilli</taxon>
        <taxon>Bacillales</taxon>
        <taxon>Staphylococcaceae</taxon>
        <taxon>Staphylococcus</taxon>
    </lineage>
</organism>
<dbReference type="GO" id="GO:0009252">
    <property type="term" value="P:peptidoglycan biosynthetic process"/>
    <property type="evidence" value="ECO:0007669"/>
    <property type="project" value="UniProtKB-KW"/>
</dbReference>
<evidence type="ECO:0000256" key="2">
    <source>
        <dbReference type="ARBA" id="ARBA00022475"/>
    </source>
</evidence>
<dbReference type="RefSeq" id="WP_002492625.1">
    <property type="nucleotide sequence ID" value="NZ_AP021848.1"/>
</dbReference>
<proteinExistence type="predicted"/>
<comment type="subcellular location">
    <subcellularLocation>
        <location evidence="1">Cell membrane</location>
    </subcellularLocation>
</comment>
<keyword evidence="4" id="KW-0808">Transferase</keyword>
<evidence type="ECO:0000256" key="11">
    <source>
        <dbReference type="SAM" id="Phobius"/>
    </source>
</evidence>
<dbReference type="GO" id="GO:0005886">
    <property type="term" value="C:plasma membrane"/>
    <property type="evidence" value="ECO:0007669"/>
    <property type="project" value="UniProtKB-SubCell"/>
</dbReference>
<dbReference type="EMBL" id="SCHB01000006">
    <property type="protein sequence ID" value="TBW71687.1"/>
    <property type="molecule type" value="Genomic_DNA"/>
</dbReference>
<evidence type="ECO:0000256" key="10">
    <source>
        <dbReference type="ARBA" id="ARBA00049902"/>
    </source>
</evidence>
<dbReference type="PANTHER" id="PTHR32282:SF11">
    <property type="entry name" value="PENICILLIN-BINDING PROTEIN 1B"/>
    <property type="match status" value="1"/>
</dbReference>
<sequence length="304" mass="34710">MIKKFVAYMQQASYLKYETKYKLIKHILITMFALLCLILLILFIASMFYFHRITSHASAMSDNELKKKAIHFAGDEAIDHKNSNILQAYDQSQNTLIVGPKRVNSNVIAALTSSEDTLFYQHNGILPKALIRAMIQDVFNVKQSSGGSTITQQLIKNQVLSSEKTYRRKANELVLSLRLEKILTKDEIVYTYLNVVPFGRDYNGSNITGIASASYSLFGIPPSKLNIAESAYLIGLLQSPYTYTPYDEDGSIKNNNQFNIGIQRQHYVLKRMRVENKISVKDYHKALNFDIKHHLLQRDKQDAS</sequence>
<keyword evidence="7 11" id="KW-0472">Membrane</keyword>
<comment type="catalytic activity">
    <reaction evidence="10">
        <text>[GlcNAc-(1-&gt;4)-Mur2Ac(oyl-L-Ala-gamma-D-Glu-L-Lys-D-Ala-D-Ala)](n)-di-trans,octa-cis-undecaprenyl diphosphate + beta-D-GlcNAc-(1-&gt;4)-Mur2Ac(oyl-L-Ala-gamma-D-Glu-L-Lys-D-Ala-D-Ala)-di-trans,octa-cis-undecaprenyl diphosphate = [GlcNAc-(1-&gt;4)-Mur2Ac(oyl-L-Ala-gamma-D-Glu-L-Lys-D-Ala-D-Ala)](n+1)-di-trans,octa-cis-undecaprenyl diphosphate + di-trans,octa-cis-undecaprenyl diphosphate + H(+)</text>
        <dbReference type="Rhea" id="RHEA:23708"/>
        <dbReference type="Rhea" id="RHEA-COMP:9602"/>
        <dbReference type="Rhea" id="RHEA-COMP:9603"/>
        <dbReference type="ChEBI" id="CHEBI:15378"/>
        <dbReference type="ChEBI" id="CHEBI:58405"/>
        <dbReference type="ChEBI" id="CHEBI:60033"/>
        <dbReference type="ChEBI" id="CHEBI:78435"/>
        <dbReference type="EC" id="2.4.99.28"/>
    </reaction>
</comment>
<reference evidence="13 14" key="1">
    <citation type="journal article" date="2019" name="Sci. Transl. Med.">
        <title>Quorum sensing between bacterial species on the skin protects against epidermal injury in atopic dermatitis.</title>
        <authorList>
            <person name="Williams M.R."/>
        </authorList>
    </citation>
    <scope>NUCLEOTIDE SEQUENCE [LARGE SCALE GENOMIC DNA]</scope>
    <source>
        <strain evidence="13 14">E7</strain>
    </source>
</reference>
<evidence type="ECO:0000256" key="8">
    <source>
        <dbReference type="ARBA" id="ARBA00023316"/>
    </source>
</evidence>
<gene>
    <name evidence="13" type="ORF">EQ812_09410</name>
</gene>
<keyword evidence="6" id="KW-0573">Peptidoglycan synthesis</keyword>
<evidence type="ECO:0000313" key="13">
    <source>
        <dbReference type="EMBL" id="TBW71687.1"/>
    </source>
</evidence>
<evidence type="ECO:0000256" key="1">
    <source>
        <dbReference type="ARBA" id="ARBA00004236"/>
    </source>
</evidence>
<feature type="domain" description="Glycosyl transferase family 51" evidence="12">
    <location>
        <begin position="84"/>
        <end position="272"/>
    </location>
</feature>
<dbReference type="InterPro" id="IPR001264">
    <property type="entry name" value="Glyco_trans_51"/>
</dbReference>
<dbReference type="InterPro" id="IPR023346">
    <property type="entry name" value="Lysozyme-like_dom_sf"/>
</dbReference>
<dbReference type="Pfam" id="PF00912">
    <property type="entry name" value="Transgly"/>
    <property type="match status" value="1"/>
</dbReference>
<dbReference type="GO" id="GO:0008955">
    <property type="term" value="F:peptidoglycan glycosyltransferase activity"/>
    <property type="evidence" value="ECO:0007669"/>
    <property type="project" value="UniProtKB-EC"/>
</dbReference>
<keyword evidence="2" id="KW-1003">Cell membrane</keyword>
<dbReference type="InterPro" id="IPR050396">
    <property type="entry name" value="Glycosyltr_51/Transpeptidase"/>
</dbReference>
<dbReference type="Gene3D" id="1.10.3810.10">
    <property type="entry name" value="Biosynthetic peptidoglycan transglycosylase-like"/>
    <property type="match status" value="1"/>
</dbReference>
<evidence type="ECO:0000256" key="5">
    <source>
        <dbReference type="ARBA" id="ARBA00022960"/>
    </source>
</evidence>
<evidence type="ECO:0000256" key="7">
    <source>
        <dbReference type="ARBA" id="ARBA00023136"/>
    </source>
</evidence>
<comment type="caution">
    <text evidence="13">The sequence shown here is derived from an EMBL/GenBank/DDBJ whole genome shotgun (WGS) entry which is preliminary data.</text>
</comment>
<evidence type="ECO:0000259" key="12">
    <source>
        <dbReference type="Pfam" id="PF00912"/>
    </source>
</evidence>
<evidence type="ECO:0000313" key="14">
    <source>
        <dbReference type="Proteomes" id="UP000293637"/>
    </source>
</evidence>
<evidence type="ECO:0000256" key="6">
    <source>
        <dbReference type="ARBA" id="ARBA00022984"/>
    </source>
</evidence>
<dbReference type="GO" id="GO:0030288">
    <property type="term" value="C:outer membrane-bounded periplasmic space"/>
    <property type="evidence" value="ECO:0007669"/>
    <property type="project" value="TreeGrafter"/>
</dbReference>
<keyword evidence="3" id="KW-0328">Glycosyltransferase</keyword>
<keyword evidence="11" id="KW-0812">Transmembrane</keyword>
<dbReference type="GO" id="GO:0071555">
    <property type="term" value="P:cell wall organization"/>
    <property type="evidence" value="ECO:0007669"/>
    <property type="project" value="UniProtKB-KW"/>
</dbReference>
<protein>
    <recommendedName>
        <fullName evidence="9">peptidoglycan glycosyltransferase</fullName>
        <ecNumber evidence="9">2.4.99.28</ecNumber>
    </recommendedName>
</protein>
<dbReference type="SUPFAM" id="SSF53955">
    <property type="entry name" value="Lysozyme-like"/>
    <property type="match status" value="1"/>
</dbReference>
<dbReference type="GeneID" id="58089496"/>
<keyword evidence="11" id="KW-1133">Transmembrane helix</keyword>
<dbReference type="EC" id="2.4.99.28" evidence="9"/>
<feature type="transmembrane region" description="Helical" evidence="11">
    <location>
        <begin position="27"/>
        <end position="50"/>
    </location>
</feature>